<accession>A0A146K567</accession>
<evidence type="ECO:0000313" key="1">
    <source>
        <dbReference type="EMBL" id="JAP92032.1"/>
    </source>
</evidence>
<name>A0A146K567_9EUKA</name>
<proteinExistence type="predicted"/>
<dbReference type="EMBL" id="GDID01004574">
    <property type="protein sequence ID" value="JAP92032.1"/>
    <property type="molecule type" value="Transcribed_RNA"/>
</dbReference>
<feature type="non-terminal residue" evidence="1">
    <location>
        <position position="1"/>
    </location>
</feature>
<protein>
    <submittedName>
        <fullName evidence="1">Uncharacterized protein</fullName>
    </submittedName>
</protein>
<reference evidence="1" key="1">
    <citation type="submission" date="2015-07" db="EMBL/GenBank/DDBJ databases">
        <title>Adaptation to a free-living lifestyle via gene acquisitions in the diplomonad Trepomonas sp. PC1.</title>
        <authorList>
            <person name="Xu F."/>
            <person name="Jerlstrom-Hultqvist J."/>
            <person name="Kolisko M."/>
            <person name="Simpson A.G.B."/>
            <person name="Roger A.J."/>
            <person name="Svard S.G."/>
            <person name="Andersson J.O."/>
        </authorList>
    </citation>
    <scope>NUCLEOTIDE SEQUENCE</scope>
    <source>
        <strain evidence="1">PC1</strain>
    </source>
</reference>
<organism evidence="1">
    <name type="scientific">Trepomonas sp. PC1</name>
    <dbReference type="NCBI Taxonomy" id="1076344"/>
    <lineage>
        <taxon>Eukaryota</taxon>
        <taxon>Metamonada</taxon>
        <taxon>Diplomonadida</taxon>
        <taxon>Hexamitidae</taxon>
        <taxon>Hexamitinae</taxon>
        <taxon>Trepomonas</taxon>
    </lineage>
</organism>
<gene>
    <name evidence="1" type="ORF">TPC1_16151</name>
</gene>
<sequence length="1291" mass="149497">IRKQKSAIILGSQIKESNCSSYNYSLNCMPCDQLSSLDNACIDNCDVIQYILNNTCVNICPIDYVINVQSKECVYCAYYIQNNTCLLQCDIQYKIDLKQCRISCLNSQLEISNQCVFYNCELVLNNQCIDKCPLYYYQLNDQCVSQCPRYFNLTHCIDIASDTLRFNNQIVVACGQFELMEYDVCIQQHLTCKSSISPILNINQCLNCSENQFLNDSLCVNQCEVYSFNGECMNFGINCFFILKNTCVDYCENYQFQKQNYVTCEDSCDQIGFYQSIFQGSCVEKCPTRKFASLGLLQKKICITQCKQYLQSAYVNKIQHYQCVEDCKQSYYMYPQYKNQYCLVNCSFQLQDGYCTQRCQNKVAIIEKHYLHTLQNYQEQEFQSRLCLSDCNQIAMTENELNYCENECQFYINDDYQCQENCKSNMFIREGKANICIEQCYLLLHEVNGMLECVHQCNSSNYIYQKQCLDHCPVESALIEDQQCVNNCSKNIIDNQTNQCLNDLFGCTYYYKEENYSIICFQICQAIIFNNSCINECPSTAFFNESENNCQSDCDFYNITNGIKKCYNDCELYEYDFEYQNKLCLAQCNSIIFEKQCLQSCPIQQFNDQFKCVTSCSFNLSLIDDHGLSCWDRTYCGFQYPLLLQTQCFDYCQGTQPYYYNDTTYFGECVLQCESSQFHERYGFTCYDVCPDTARFLADLTYCTKKCSQFGFDYFVFDNQQVQQYFCQSDCGFFKHLIDNGIQCVEQCPDSLSYIENRTCIVQCTQYGIFLYNLIFCEPSNCYYLIDTFMEFVQSCSECDYYYIETEVQRCMDPCDNARINEICLERCPSDLIFQQLDRNCSNSCSMFYYISFDNQQFCVPNCIEPVIYYIIQSDNTKLCVSQCSNKIYLFQCVDNCPIGHFIAYFDKKTCKYPVNAYGDPNYEVPSCDNFYELINSSVKHCIDVCTLLLYEKQCLLECPPDYLAIDKVCIDISIIPQQCEIYVQNGYCVSQCSLGYTLANRVCYKSCKDLAEGCCSRIEIRINGTCAAFNEQLHIITPDGEKVMIDECNGIILANNQCVQTTCGDSEVWIDYGCFPIEQCEYQIWNGICTILCDNFYNRSSQSCIDNCTYVNGSYCENPEDEVNCKYIEKINSYQYQCIDVCDQILINNMCVNACNDNQTQINGFCVLNCFIYYLGTCVDNCTIDQQFINYQCIDDNQTQCNSSYIMSNGSCKLKNNEIYQPQPGGGDVETPCIDGAIYEKVCVVRCPSEHVYYQTGCVKIELCNNTIYINGILVCTENETDGDDDVCVT</sequence>